<evidence type="ECO:0000256" key="2">
    <source>
        <dbReference type="SAM" id="MobiDB-lite"/>
    </source>
</evidence>
<dbReference type="SMART" id="SM00028">
    <property type="entry name" value="TPR"/>
    <property type="match status" value="9"/>
</dbReference>
<dbReference type="Pfam" id="PF25213">
    <property type="entry name" value="HVO_A0261_N"/>
    <property type="match status" value="1"/>
</dbReference>
<keyword evidence="5" id="KW-1185">Reference proteome</keyword>
<dbReference type="SUPFAM" id="SSF48452">
    <property type="entry name" value="TPR-like"/>
    <property type="match status" value="3"/>
</dbReference>
<dbReference type="AlphaFoldDB" id="A0A3P3RJ07"/>
<accession>A0A3P3RJ07</accession>
<dbReference type="EMBL" id="RRCH01000003">
    <property type="protein sequence ID" value="RRJ33481.1"/>
    <property type="molecule type" value="Genomic_DNA"/>
</dbReference>
<dbReference type="PROSITE" id="PS50005">
    <property type="entry name" value="TPR"/>
    <property type="match status" value="2"/>
</dbReference>
<dbReference type="InterPro" id="IPR057527">
    <property type="entry name" value="HVO_A0261-like_N"/>
</dbReference>
<organism evidence="4 5">
    <name type="scientific">Halocatena pleomorpha</name>
    <dbReference type="NCBI Taxonomy" id="1785090"/>
    <lineage>
        <taxon>Archaea</taxon>
        <taxon>Methanobacteriati</taxon>
        <taxon>Methanobacteriota</taxon>
        <taxon>Stenosarchaea group</taxon>
        <taxon>Halobacteria</taxon>
        <taxon>Halobacteriales</taxon>
        <taxon>Natronomonadaceae</taxon>
        <taxon>Halocatena</taxon>
    </lineage>
</organism>
<sequence>MVTPVGTDDVFIRLLHRRIEFLRCLESSPRRKPEIVDQLEWSRSTVDRAVRELQQAGLLKRGTEGYMTTLAGRLAATTYTEFTEMVSDVHTATPLLETLDREHPVPMATVWGIDPVPIDDHTPYEIPSELQEAIESAHSLTALMPVISDPIILEFCQSQAVEGSLDLTLIVGPNLYDALHERSPDTLSVLSHHGQRLLRAARPPPHPMFLLERASGQNEGLIIVYEDGVQSAMFRNRRQDGFEAAKAYITDIIETATEITDTEATMGRQHHTLVPHQRSPPERANNQSQSVLEREGFIELTDAYIDSREPGEPTTSWRTGIDFAEIAAGHAIERTYDSDHTASVTNSKEDHLISVEEAATSGRTSLVGELLDGLSSGSDHALVGLPGSGKSTVCKMVAYRWHETGRGSVFYREGGAGRTFTSTAALRARLRECEEHTLVVVEDILSPEAKAVFRVMVDYRDDPTVTFLVESREHAWTDPSASSSGLAPRLDSYRTEAIEHVRMPALDITECERLVRHFEVMHGRQFALEASDLLDSPGQDSDPATLLVVLHRLVLSTDPLASVQDTPPTTLTEDVRRTFDDLRAVGERALDVGVFVSLLNAADIGVYPELVYALTSETTEAIEEALTLLEGRVIFDRSGGDDENDGKPAYRSVHKSWSVLFLRQLHERASGVQELRDAQRRFGRIATALLSLADDETKRACIDWQSTGSPTVIKEISADPQAWADETIERLFTLGLAHSSLVPLFETSTNSWIELPKACSAEMEIRRTEWCGQMALQAGAPDEAATEFERLAALADDPPASVDADCLEARCLKYQGTVAFRRSEYDRAESFYDRSRRAYRAAGDNRGEADVVNNLGIVAWSRGELAVAKERLQWSLDQYQELGDHVAAADARFNRTMVLDVEGETETATEQYQVCLDRYRSVGNSRSEANARNNLGVLKRKCGELNAAERRLTRAFDTYRDIGDELGQAGSLHSLGSVAQIRGDFERAVECYERSLDRYRNASDTHGVARCLHDRATLDRRQNRLDAAERRHERSYELRSDIGDQRGIAACLISLGRIARRRDAIETAMDRTKCGLDRYRQHGDVRGEATALRLLGALYCDTGRTERAKDCLERSLERTRESNHRLGEARTLRELGRLAEAHNDLKRAKERQQSALSTFTDIGARPDAVETCHELMAVCDALGERKTVTTYREAAVEFAREMGVDLETLNRRPDNRATSKPPTSTDSTNSG</sequence>
<gene>
    <name evidence="4" type="ORF">EIK79_01380</name>
</gene>
<evidence type="ECO:0000256" key="1">
    <source>
        <dbReference type="PROSITE-ProRule" id="PRU00339"/>
    </source>
</evidence>
<evidence type="ECO:0000313" key="4">
    <source>
        <dbReference type="EMBL" id="RRJ33481.1"/>
    </source>
</evidence>
<feature type="compositionally biased region" description="Basic and acidic residues" evidence="2">
    <location>
        <begin position="1207"/>
        <end position="1217"/>
    </location>
</feature>
<feature type="compositionally biased region" description="Polar residues" evidence="2">
    <location>
        <begin position="1218"/>
        <end position="1231"/>
    </location>
</feature>
<dbReference type="InterPro" id="IPR027417">
    <property type="entry name" value="P-loop_NTPase"/>
</dbReference>
<comment type="caution">
    <text evidence="4">The sequence shown here is derived from an EMBL/GenBank/DDBJ whole genome shotgun (WGS) entry which is preliminary data.</text>
</comment>
<dbReference type="Gene3D" id="1.25.40.10">
    <property type="entry name" value="Tetratricopeptide repeat domain"/>
    <property type="match status" value="3"/>
</dbReference>
<dbReference type="InterPro" id="IPR019734">
    <property type="entry name" value="TPR_rpt"/>
</dbReference>
<reference evidence="4 5" key="1">
    <citation type="submission" date="2018-11" db="EMBL/GenBank/DDBJ databases">
        <title>Taxonoimc description of Halomarina strain SPP-AMP-1.</title>
        <authorList>
            <person name="Pal Y."/>
            <person name="Srinivasana K."/>
            <person name="Verma A."/>
            <person name="Kumar P."/>
        </authorList>
    </citation>
    <scope>NUCLEOTIDE SEQUENCE [LARGE SCALE GENOMIC DNA]</scope>
    <source>
        <strain evidence="4 5">SPP-AMP-1</strain>
    </source>
</reference>
<dbReference type="InterPro" id="IPR011990">
    <property type="entry name" value="TPR-like_helical_dom_sf"/>
</dbReference>
<dbReference type="InterPro" id="IPR036390">
    <property type="entry name" value="WH_DNA-bd_sf"/>
</dbReference>
<keyword evidence="1" id="KW-0802">TPR repeat</keyword>
<evidence type="ECO:0000313" key="5">
    <source>
        <dbReference type="Proteomes" id="UP000282322"/>
    </source>
</evidence>
<feature type="repeat" description="TPR" evidence="1">
    <location>
        <begin position="1089"/>
        <end position="1122"/>
    </location>
</feature>
<proteinExistence type="predicted"/>
<dbReference type="SUPFAM" id="SSF52540">
    <property type="entry name" value="P-loop containing nucleoside triphosphate hydrolases"/>
    <property type="match status" value="1"/>
</dbReference>
<protein>
    <recommendedName>
        <fullName evidence="3">HVO-A0261-like N-terminal domain-containing protein</fullName>
    </recommendedName>
</protein>
<feature type="repeat" description="TPR" evidence="1">
    <location>
        <begin position="969"/>
        <end position="1002"/>
    </location>
</feature>
<dbReference type="PANTHER" id="PTHR10098:SF108">
    <property type="entry name" value="TETRATRICOPEPTIDE REPEAT PROTEIN 28"/>
    <property type="match status" value="1"/>
</dbReference>
<dbReference type="SUPFAM" id="SSF46785">
    <property type="entry name" value="Winged helix' DNA-binding domain"/>
    <property type="match status" value="1"/>
</dbReference>
<dbReference type="PANTHER" id="PTHR10098">
    <property type="entry name" value="RAPSYN-RELATED"/>
    <property type="match status" value="1"/>
</dbReference>
<dbReference type="Proteomes" id="UP000282322">
    <property type="component" value="Unassembled WGS sequence"/>
</dbReference>
<feature type="domain" description="HVO-A0261-like N-terminal" evidence="3">
    <location>
        <begin position="14"/>
        <end position="87"/>
    </location>
</feature>
<evidence type="ECO:0000259" key="3">
    <source>
        <dbReference type="Pfam" id="PF25213"/>
    </source>
</evidence>
<dbReference type="Pfam" id="PF13424">
    <property type="entry name" value="TPR_12"/>
    <property type="match status" value="3"/>
</dbReference>
<feature type="region of interest" description="Disordered" evidence="2">
    <location>
        <begin position="1207"/>
        <end position="1231"/>
    </location>
</feature>
<name>A0A3P3RJ07_9EURY</name>